<gene>
    <name evidence="6" type="ORF">L227DRAFT_648978</name>
</gene>
<sequence length="205" mass="23898">MEPFPPGTTYPLKDWEREGKLNLELVGYGWEEKRVIARFHLPKDRDMGRIQLTLTFMCRDVKHSKNWMCEFCGAPARETHIMLNSWHHLEPPKLIVYIHYVCDMDQQHVLDGLRMTHDMINLANMGRLGPFPSSFPPKQPGVTYPLAGSCACCERDETANDSGNMKRCSQCKLTRYCSAECQKKDWPRHKVTCNKIFSVKFENWE</sequence>
<proteinExistence type="predicted"/>
<evidence type="ECO:0000259" key="5">
    <source>
        <dbReference type="PROSITE" id="PS50865"/>
    </source>
</evidence>
<accession>A0A5C2T0H7</accession>
<dbReference type="InterPro" id="IPR002893">
    <property type="entry name" value="Znf_MYND"/>
</dbReference>
<dbReference type="PROSITE" id="PS50865">
    <property type="entry name" value="ZF_MYND_2"/>
    <property type="match status" value="1"/>
</dbReference>
<feature type="domain" description="MYND-type" evidence="5">
    <location>
        <begin position="150"/>
        <end position="193"/>
    </location>
</feature>
<evidence type="ECO:0000256" key="3">
    <source>
        <dbReference type="ARBA" id="ARBA00022833"/>
    </source>
</evidence>
<dbReference type="PROSITE" id="PS01360">
    <property type="entry name" value="ZF_MYND_1"/>
    <property type="match status" value="1"/>
</dbReference>
<keyword evidence="2 4" id="KW-0863">Zinc-finger</keyword>
<evidence type="ECO:0000256" key="1">
    <source>
        <dbReference type="ARBA" id="ARBA00022723"/>
    </source>
</evidence>
<evidence type="ECO:0000313" key="7">
    <source>
        <dbReference type="Proteomes" id="UP000313359"/>
    </source>
</evidence>
<reference evidence="6" key="1">
    <citation type="journal article" date="2018" name="Genome Biol. Evol.">
        <title>Genomics and development of Lentinus tigrinus, a white-rot wood-decaying mushroom with dimorphic fruiting bodies.</title>
        <authorList>
            <person name="Wu B."/>
            <person name="Xu Z."/>
            <person name="Knudson A."/>
            <person name="Carlson A."/>
            <person name="Chen N."/>
            <person name="Kovaka S."/>
            <person name="LaButti K."/>
            <person name="Lipzen A."/>
            <person name="Pennachio C."/>
            <person name="Riley R."/>
            <person name="Schakwitz W."/>
            <person name="Umezawa K."/>
            <person name="Ohm R.A."/>
            <person name="Grigoriev I.V."/>
            <person name="Nagy L.G."/>
            <person name="Gibbons J."/>
            <person name="Hibbett D."/>
        </authorList>
    </citation>
    <scope>NUCLEOTIDE SEQUENCE [LARGE SCALE GENOMIC DNA]</scope>
    <source>
        <strain evidence="6">ALCF2SS1-6</strain>
    </source>
</reference>
<evidence type="ECO:0000256" key="2">
    <source>
        <dbReference type="ARBA" id="ARBA00022771"/>
    </source>
</evidence>
<dbReference type="EMBL" id="ML122251">
    <property type="protein sequence ID" value="RPD66216.1"/>
    <property type="molecule type" value="Genomic_DNA"/>
</dbReference>
<evidence type="ECO:0000313" key="6">
    <source>
        <dbReference type="EMBL" id="RPD66216.1"/>
    </source>
</evidence>
<dbReference type="GO" id="GO:0008270">
    <property type="term" value="F:zinc ion binding"/>
    <property type="evidence" value="ECO:0007669"/>
    <property type="project" value="UniProtKB-KW"/>
</dbReference>
<dbReference type="Pfam" id="PF01753">
    <property type="entry name" value="zf-MYND"/>
    <property type="match status" value="1"/>
</dbReference>
<dbReference type="OrthoDB" id="9922773at2759"/>
<dbReference type="Gene3D" id="6.10.140.2220">
    <property type="match status" value="1"/>
</dbReference>
<keyword evidence="7" id="KW-1185">Reference proteome</keyword>
<dbReference type="Proteomes" id="UP000313359">
    <property type="component" value="Unassembled WGS sequence"/>
</dbReference>
<evidence type="ECO:0000256" key="4">
    <source>
        <dbReference type="PROSITE-ProRule" id="PRU00134"/>
    </source>
</evidence>
<dbReference type="AlphaFoldDB" id="A0A5C2T0H7"/>
<dbReference type="STRING" id="1328759.A0A5C2T0H7"/>
<protein>
    <recommendedName>
        <fullName evidence="5">MYND-type domain-containing protein</fullName>
    </recommendedName>
</protein>
<keyword evidence="3" id="KW-0862">Zinc</keyword>
<keyword evidence="1" id="KW-0479">Metal-binding</keyword>
<dbReference type="SUPFAM" id="SSF144232">
    <property type="entry name" value="HIT/MYND zinc finger-like"/>
    <property type="match status" value="1"/>
</dbReference>
<organism evidence="6 7">
    <name type="scientific">Lentinus tigrinus ALCF2SS1-6</name>
    <dbReference type="NCBI Taxonomy" id="1328759"/>
    <lineage>
        <taxon>Eukaryota</taxon>
        <taxon>Fungi</taxon>
        <taxon>Dikarya</taxon>
        <taxon>Basidiomycota</taxon>
        <taxon>Agaricomycotina</taxon>
        <taxon>Agaricomycetes</taxon>
        <taxon>Polyporales</taxon>
        <taxon>Polyporaceae</taxon>
        <taxon>Lentinus</taxon>
    </lineage>
</organism>
<name>A0A5C2T0H7_9APHY</name>